<feature type="domain" description="Fumarylacetoacetase-like C-terminal" evidence="2">
    <location>
        <begin position="24"/>
        <end position="226"/>
    </location>
</feature>
<dbReference type="Proteomes" id="UP001366503">
    <property type="component" value="Unassembled WGS sequence"/>
</dbReference>
<keyword evidence="4" id="KW-1185">Reference proteome</keyword>
<evidence type="ECO:0000256" key="1">
    <source>
        <dbReference type="ARBA" id="ARBA00022723"/>
    </source>
</evidence>
<dbReference type="GO" id="GO:0016787">
    <property type="term" value="F:hydrolase activity"/>
    <property type="evidence" value="ECO:0007669"/>
    <property type="project" value="UniProtKB-KW"/>
</dbReference>
<keyword evidence="1" id="KW-0479">Metal-binding</keyword>
<sequence>MSKSSTRHALRDTRLDAPVANPGKIIGAPINYKAHIEEANADSQINNGTTYTNIDAFGLFLKAGSSLIGPSDRFTPRFGDRRTDHEVELAVVIGKEARSIRKEDALSHVLGFTVGLDMTIRGKEFPTFRKSPDTHCVLGPWLVTPDEIPSADALDPRLSVNGIERQRSNTRFLIYGVARLIEYASSFYTLHPGDVIMTGTPEGVGPVFPGDRIDARIASIGDLSIEVGMPR</sequence>
<protein>
    <submittedName>
        <fullName evidence="3">Fumarylacetoacetate hydrolase family protein</fullName>
    </submittedName>
</protein>
<gene>
    <name evidence="3" type="ORF">O7A05_09795</name>
</gene>
<dbReference type="EMBL" id="JAPYKO010000005">
    <property type="protein sequence ID" value="MEI9402454.1"/>
    <property type="molecule type" value="Genomic_DNA"/>
</dbReference>
<comment type="caution">
    <text evidence="3">The sequence shown here is derived from an EMBL/GenBank/DDBJ whole genome shotgun (WGS) entry which is preliminary data.</text>
</comment>
<dbReference type="InterPro" id="IPR036663">
    <property type="entry name" value="Fumarylacetoacetase_C_sf"/>
</dbReference>
<accession>A0ABU8KCC7</accession>
<keyword evidence="3" id="KW-0378">Hydrolase</keyword>
<dbReference type="PANTHER" id="PTHR11820:SF112">
    <property type="entry name" value="FUMARYLACETOACETATE HYDROLASE FAMILY PROTEIN (AFU_ORTHOLOGUE AFUA_1G02370)-RELATED"/>
    <property type="match status" value="1"/>
</dbReference>
<dbReference type="RefSeq" id="WP_337092810.1">
    <property type="nucleotide sequence ID" value="NZ_JAPYKO010000005.1"/>
</dbReference>
<reference evidence="3 4" key="1">
    <citation type="submission" date="2022-12" db="EMBL/GenBank/DDBJ databases">
        <authorList>
            <person name="Muema E."/>
        </authorList>
    </citation>
    <scope>NUCLEOTIDE SEQUENCE [LARGE SCALE GENOMIC DNA]</scope>
    <source>
        <strain evidence="4">1330</strain>
    </source>
</reference>
<evidence type="ECO:0000259" key="2">
    <source>
        <dbReference type="Pfam" id="PF01557"/>
    </source>
</evidence>
<dbReference type="Pfam" id="PF01557">
    <property type="entry name" value="FAA_hydrolase"/>
    <property type="match status" value="1"/>
</dbReference>
<dbReference type="SUPFAM" id="SSF56529">
    <property type="entry name" value="FAH"/>
    <property type="match status" value="1"/>
</dbReference>
<organism evidence="3 4">
    <name type="scientific">Mesorhizobium argentiipisi</name>
    <dbReference type="NCBI Taxonomy" id="3015175"/>
    <lineage>
        <taxon>Bacteria</taxon>
        <taxon>Pseudomonadati</taxon>
        <taxon>Pseudomonadota</taxon>
        <taxon>Alphaproteobacteria</taxon>
        <taxon>Hyphomicrobiales</taxon>
        <taxon>Phyllobacteriaceae</taxon>
        <taxon>Mesorhizobium</taxon>
    </lineage>
</organism>
<evidence type="ECO:0000313" key="3">
    <source>
        <dbReference type="EMBL" id="MEI9402454.1"/>
    </source>
</evidence>
<dbReference type="Gene3D" id="3.90.850.10">
    <property type="entry name" value="Fumarylacetoacetase-like, C-terminal domain"/>
    <property type="match status" value="1"/>
</dbReference>
<name>A0ABU8KCC7_9HYPH</name>
<proteinExistence type="predicted"/>
<dbReference type="PANTHER" id="PTHR11820">
    <property type="entry name" value="ACYLPYRUVASE"/>
    <property type="match status" value="1"/>
</dbReference>
<dbReference type="InterPro" id="IPR011234">
    <property type="entry name" value="Fumarylacetoacetase-like_C"/>
</dbReference>
<evidence type="ECO:0000313" key="4">
    <source>
        <dbReference type="Proteomes" id="UP001366503"/>
    </source>
</evidence>